<feature type="transmembrane region" description="Helical" evidence="1">
    <location>
        <begin position="12"/>
        <end position="33"/>
    </location>
</feature>
<evidence type="ECO:0000313" key="2">
    <source>
        <dbReference type="EMBL" id="ERI79273.1"/>
    </source>
</evidence>
<evidence type="ECO:0000313" key="3">
    <source>
        <dbReference type="Proteomes" id="UP000016491"/>
    </source>
</evidence>
<dbReference type="RefSeq" id="WP_021641640.1">
    <property type="nucleotide sequence ID" value="NZ_KE992864.1"/>
</dbReference>
<reference evidence="2 3" key="1">
    <citation type="submission" date="2013-07" db="EMBL/GenBank/DDBJ databases">
        <authorList>
            <person name="Weinstock G."/>
            <person name="Sodergren E."/>
            <person name="Wylie T."/>
            <person name="Fulton L."/>
            <person name="Fulton R."/>
            <person name="Fronick C."/>
            <person name="O'Laughlin M."/>
            <person name="Godfrey J."/>
            <person name="Miner T."/>
            <person name="Herter B."/>
            <person name="Appelbaum E."/>
            <person name="Cordes M."/>
            <person name="Lek S."/>
            <person name="Wollam A."/>
            <person name="Pepin K.H."/>
            <person name="Palsikar V.B."/>
            <person name="Mitreva M."/>
            <person name="Wilson R.K."/>
        </authorList>
    </citation>
    <scope>NUCLEOTIDE SEQUENCE [LARGE SCALE GENOMIC DNA]</scope>
    <source>
        <strain evidence="2 3">ATCC 14940</strain>
    </source>
</reference>
<dbReference type="Pfam" id="PF04464">
    <property type="entry name" value="Glyphos_transf"/>
    <property type="match status" value="1"/>
</dbReference>
<dbReference type="Proteomes" id="UP000016491">
    <property type="component" value="Unassembled WGS sequence"/>
</dbReference>
<dbReference type="EMBL" id="AWSU01000080">
    <property type="protein sequence ID" value="ERI79273.1"/>
    <property type="molecule type" value="Genomic_DNA"/>
</dbReference>
<dbReference type="PANTHER" id="PTHR37316">
    <property type="entry name" value="TEICHOIC ACID GLYCEROL-PHOSPHATE PRIMASE"/>
    <property type="match status" value="1"/>
</dbReference>
<dbReference type="InterPro" id="IPR043148">
    <property type="entry name" value="TagF_C"/>
</dbReference>
<dbReference type="InterPro" id="IPR051612">
    <property type="entry name" value="Teichoic_Acid_Biosynth"/>
</dbReference>
<accession>A0ABC9U1E5</accession>
<sequence>MNLYLLRRLKKLTVTDIISYSAFFLMYPIGILYKQYLKIRRKSFWLICEDEYGANDNGYHFFGYMCRYQKQKPVFYVLNRKSRYYEEVNKIGNVIRWGSLRHWLYYLSAQSIISTQLGSSPSLKTFFPLEIIGVLQNKRVFLQHGVLLNYYESLNYTNNKLSCIICGAKPEYEYIKSSFGFSEKAVVYTGLARFDELHDYKKQENLIIIMPTWRSWLTQNGVACEEKIKFTDSQYYKEFNGLLNNAQFIEFVEKNNLQVLFYLHRAMQQYVSSFKSRSSNITIVKRFDKDIQNLLKEASFMITDYSSVSVDFAYMKKPLIYFQFDQEKFKKYHGRKGYFSYQDNGFGPTAENVESVIEFLKKSYKNNFRLEKLYEERAEEFFPLWDCKNCERIFKAVDKMLEGRY</sequence>
<comment type="caution">
    <text evidence="2">The sequence shown here is derived from an EMBL/GenBank/DDBJ whole genome shotgun (WGS) entry which is preliminary data.</text>
</comment>
<gene>
    <name evidence="2" type="ORF">CLOSYM_01008</name>
</gene>
<protein>
    <submittedName>
        <fullName evidence="2">CDP-glycerol:poly(Glycerophosphate) glycerophosphotransferase</fullName>
    </submittedName>
</protein>
<evidence type="ECO:0000256" key="1">
    <source>
        <dbReference type="SAM" id="Phobius"/>
    </source>
</evidence>
<keyword evidence="1" id="KW-0812">Transmembrane</keyword>
<proteinExistence type="predicted"/>
<keyword evidence="1" id="KW-0472">Membrane</keyword>
<keyword evidence="1" id="KW-1133">Transmembrane helix</keyword>
<dbReference type="Gene3D" id="3.40.50.12580">
    <property type="match status" value="1"/>
</dbReference>
<dbReference type="InterPro" id="IPR007554">
    <property type="entry name" value="Glycerophosphate_synth"/>
</dbReference>
<dbReference type="SUPFAM" id="SSF53756">
    <property type="entry name" value="UDP-Glycosyltransferase/glycogen phosphorylase"/>
    <property type="match status" value="1"/>
</dbReference>
<name>A0ABC9U1E5_CLOSY</name>
<dbReference type="PANTHER" id="PTHR37316:SF3">
    <property type="entry name" value="TEICHOIC ACID GLYCEROL-PHOSPHATE TRANSFERASE"/>
    <property type="match status" value="1"/>
</dbReference>
<dbReference type="AlphaFoldDB" id="A0ABC9U1E5"/>
<organism evidence="2 3">
    <name type="scientific">[Clostridium] symbiosum ATCC 14940</name>
    <dbReference type="NCBI Taxonomy" id="411472"/>
    <lineage>
        <taxon>Bacteria</taxon>
        <taxon>Bacillati</taxon>
        <taxon>Bacillota</taxon>
        <taxon>Clostridia</taxon>
        <taxon>Lachnospirales</taxon>
        <taxon>Lachnospiraceae</taxon>
        <taxon>Otoolea</taxon>
    </lineage>
</organism>